<dbReference type="InterPro" id="IPR054765">
    <property type="entry name" value="SLBB_dom"/>
</dbReference>
<dbReference type="GO" id="GO:0006811">
    <property type="term" value="P:monoatomic ion transport"/>
    <property type="evidence" value="ECO:0007669"/>
    <property type="project" value="UniProtKB-KW"/>
</dbReference>
<dbReference type="Pfam" id="PF22461">
    <property type="entry name" value="SLBB_2"/>
    <property type="match status" value="2"/>
</dbReference>
<evidence type="ECO:0000256" key="2">
    <source>
        <dbReference type="ARBA" id="ARBA00009450"/>
    </source>
</evidence>
<dbReference type="GO" id="GO:0015288">
    <property type="term" value="F:porin activity"/>
    <property type="evidence" value="ECO:0007669"/>
    <property type="project" value="UniProtKB-KW"/>
</dbReference>
<dbReference type="GO" id="GO:0015159">
    <property type="term" value="F:polysaccharide transmembrane transporter activity"/>
    <property type="evidence" value="ECO:0007669"/>
    <property type="project" value="InterPro"/>
</dbReference>
<dbReference type="PANTHER" id="PTHR33619:SF3">
    <property type="entry name" value="POLYSACCHARIDE EXPORT PROTEIN GFCE-RELATED"/>
    <property type="match status" value="1"/>
</dbReference>
<organism evidence="18 19">
    <name type="scientific">Herbaspirillum rubrisubalbicans</name>
    <dbReference type="NCBI Taxonomy" id="80842"/>
    <lineage>
        <taxon>Bacteria</taxon>
        <taxon>Pseudomonadati</taxon>
        <taxon>Pseudomonadota</taxon>
        <taxon>Betaproteobacteria</taxon>
        <taxon>Burkholderiales</taxon>
        <taxon>Oxalobacteraceae</taxon>
        <taxon>Herbaspirillum</taxon>
    </lineage>
</organism>
<dbReference type="GO" id="GO:0046930">
    <property type="term" value="C:pore complex"/>
    <property type="evidence" value="ECO:0007669"/>
    <property type="project" value="UniProtKB-KW"/>
</dbReference>
<dbReference type="InterPro" id="IPR003715">
    <property type="entry name" value="Poly_export_N"/>
</dbReference>
<dbReference type="EMBL" id="CP024996">
    <property type="protein sequence ID" value="AYR26320.1"/>
    <property type="molecule type" value="Genomic_DNA"/>
</dbReference>
<feature type="domain" description="Polysaccharide export protein N-terminal" evidence="16">
    <location>
        <begin position="98"/>
        <end position="187"/>
    </location>
</feature>
<dbReference type="Proteomes" id="UP000269199">
    <property type="component" value="Chromosome"/>
</dbReference>
<name>A0AAD0UEX3_9BURK</name>
<feature type="domain" description="SLBB" evidence="17">
    <location>
        <begin position="279"/>
        <end position="370"/>
    </location>
</feature>
<feature type="chain" id="PRO_5042095500" evidence="15">
    <location>
        <begin position="38"/>
        <end position="399"/>
    </location>
</feature>
<evidence type="ECO:0000259" key="17">
    <source>
        <dbReference type="Pfam" id="PF22461"/>
    </source>
</evidence>
<evidence type="ECO:0000256" key="6">
    <source>
        <dbReference type="ARBA" id="ARBA00022692"/>
    </source>
</evidence>
<evidence type="ECO:0000256" key="7">
    <source>
        <dbReference type="ARBA" id="ARBA00022729"/>
    </source>
</evidence>
<dbReference type="InterPro" id="IPR049712">
    <property type="entry name" value="Poly_export"/>
</dbReference>
<dbReference type="Gene3D" id="3.30.1950.10">
    <property type="entry name" value="wza like domain"/>
    <property type="match status" value="1"/>
</dbReference>
<comment type="similarity">
    <text evidence="2">Belongs to the BexD/CtrA/VexA family.</text>
</comment>
<evidence type="ECO:0000313" key="18">
    <source>
        <dbReference type="EMBL" id="AYR26320.1"/>
    </source>
</evidence>
<keyword evidence="10" id="KW-0626">Porin</keyword>
<dbReference type="GO" id="GO:0009279">
    <property type="term" value="C:cell outer membrane"/>
    <property type="evidence" value="ECO:0007669"/>
    <property type="project" value="UniProtKB-SubCell"/>
</dbReference>
<evidence type="ECO:0000256" key="12">
    <source>
        <dbReference type="ARBA" id="ARBA00023139"/>
    </source>
</evidence>
<keyword evidence="14" id="KW-0449">Lipoprotein</keyword>
<evidence type="ECO:0000313" key="19">
    <source>
        <dbReference type="Proteomes" id="UP000269199"/>
    </source>
</evidence>
<evidence type="ECO:0000256" key="3">
    <source>
        <dbReference type="ARBA" id="ARBA00022448"/>
    </source>
</evidence>
<dbReference type="RefSeq" id="WP_061790373.1">
    <property type="nucleotide sequence ID" value="NZ_CP024996.1"/>
</dbReference>
<evidence type="ECO:0000256" key="9">
    <source>
        <dbReference type="ARBA" id="ARBA00023065"/>
    </source>
</evidence>
<feature type="domain" description="SLBB" evidence="17">
    <location>
        <begin position="194"/>
        <end position="267"/>
    </location>
</feature>
<keyword evidence="12" id="KW-0564">Palmitate</keyword>
<dbReference type="Pfam" id="PF02563">
    <property type="entry name" value="Poly_export"/>
    <property type="match status" value="1"/>
</dbReference>
<accession>A0AAD0UEX3</accession>
<dbReference type="PANTHER" id="PTHR33619">
    <property type="entry name" value="POLYSACCHARIDE EXPORT PROTEIN GFCE-RELATED"/>
    <property type="match status" value="1"/>
</dbReference>
<keyword evidence="4" id="KW-1134">Transmembrane beta strand</keyword>
<evidence type="ECO:0000256" key="4">
    <source>
        <dbReference type="ARBA" id="ARBA00022452"/>
    </source>
</evidence>
<reference evidence="18 19" key="1">
    <citation type="submission" date="2017-11" db="EMBL/GenBank/DDBJ databases">
        <title>Complete genome sequence of Herbaspirillum rubrisubalbicans DSM 11543.</title>
        <authorList>
            <person name="Chen M."/>
            <person name="An Q."/>
        </authorList>
    </citation>
    <scope>NUCLEOTIDE SEQUENCE [LARGE SCALE GENOMIC DNA]</scope>
    <source>
        <strain evidence="18 19">DSM 11543</strain>
    </source>
</reference>
<evidence type="ECO:0000256" key="5">
    <source>
        <dbReference type="ARBA" id="ARBA00022597"/>
    </source>
</evidence>
<keyword evidence="13" id="KW-0998">Cell outer membrane</keyword>
<keyword evidence="8" id="KW-0625">Polysaccharide transport</keyword>
<keyword evidence="11" id="KW-0472">Membrane</keyword>
<dbReference type="Gene3D" id="3.10.560.10">
    <property type="entry name" value="Outer membrane lipoprotein wza domain like"/>
    <property type="match status" value="2"/>
</dbReference>
<sequence length="399" mass="42580">MRFIAPTSLPKATRRPVTTLASSVVAIALPMMLCACASGGHWLPSAGPAATQVVTQDMRHAQVAVIDVNDAVTRRLLAAQRVDSFSASLASPSAIAHTVGPGDVLEISLWEAPPATLFGTTGSDPRSTLSGARQVTLPQQIIHADGMINIPFGGAILVAGKTAQQIEQDIRQRLAGKANQPQVLVRVAHNATRNVTVVGEVTQSLRMPLTAKGERMLDAIAAAGGVRQQVNKMTVQLSRKGNVLSMPLERVVREPQENVLLQPGDVLTLLFQPLSFTALGAIGKNEEISFEAHGISLAQALGRIAGLRDNQADARGIFIFRFEEATVVAAQPQANASDRIPVVYRIDLSDPRAFLLAQHFPLKNQDVLYVANAPAAELQKFLGIVTSSLFSVSNLLNLR</sequence>
<evidence type="ECO:0000256" key="15">
    <source>
        <dbReference type="SAM" id="SignalP"/>
    </source>
</evidence>
<comment type="subcellular location">
    <subcellularLocation>
        <location evidence="1">Cell outer membrane</location>
        <topology evidence="1">Multi-pass membrane protein</topology>
    </subcellularLocation>
</comment>
<gene>
    <name evidence="18" type="ORF">RC54_21995</name>
</gene>
<evidence type="ECO:0000256" key="10">
    <source>
        <dbReference type="ARBA" id="ARBA00023114"/>
    </source>
</evidence>
<keyword evidence="5" id="KW-0762">Sugar transport</keyword>
<keyword evidence="6" id="KW-0812">Transmembrane</keyword>
<evidence type="ECO:0000256" key="1">
    <source>
        <dbReference type="ARBA" id="ARBA00004571"/>
    </source>
</evidence>
<evidence type="ECO:0000259" key="16">
    <source>
        <dbReference type="Pfam" id="PF02563"/>
    </source>
</evidence>
<keyword evidence="3" id="KW-0813">Transport</keyword>
<keyword evidence="9" id="KW-0406">Ion transport</keyword>
<feature type="signal peptide" evidence="15">
    <location>
        <begin position="1"/>
        <end position="37"/>
    </location>
</feature>
<dbReference type="AlphaFoldDB" id="A0AAD0UEX3"/>
<keyword evidence="7 15" id="KW-0732">Signal</keyword>
<proteinExistence type="inferred from homology"/>
<evidence type="ECO:0000256" key="14">
    <source>
        <dbReference type="ARBA" id="ARBA00023288"/>
    </source>
</evidence>
<evidence type="ECO:0000256" key="8">
    <source>
        <dbReference type="ARBA" id="ARBA00023047"/>
    </source>
</evidence>
<evidence type="ECO:0000256" key="11">
    <source>
        <dbReference type="ARBA" id="ARBA00023136"/>
    </source>
</evidence>
<evidence type="ECO:0000256" key="13">
    <source>
        <dbReference type="ARBA" id="ARBA00023237"/>
    </source>
</evidence>
<protein>
    <submittedName>
        <fullName evidence="18">Capsular biosynthesis protein</fullName>
    </submittedName>
</protein>